<dbReference type="EMBL" id="AP026973">
    <property type="protein sequence ID" value="BDT77329.1"/>
    <property type="molecule type" value="Genomic_DNA"/>
</dbReference>
<dbReference type="Gene3D" id="3.30.565.10">
    <property type="entry name" value="Histidine kinase-like ATPase, C-terminal domain"/>
    <property type="match status" value="1"/>
</dbReference>
<organism evidence="2">
    <name type="scientific">Polynucleobacter yangtzensis</name>
    <dbReference type="NCBI Taxonomy" id="1743159"/>
    <lineage>
        <taxon>Bacteria</taxon>
        <taxon>Pseudomonadati</taxon>
        <taxon>Pseudomonadota</taxon>
        <taxon>Betaproteobacteria</taxon>
        <taxon>Burkholderiales</taxon>
        <taxon>Burkholderiaceae</taxon>
        <taxon>Polynucleobacter</taxon>
    </lineage>
</organism>
<sequence>MPHHEIKSKPETTVFLVSDMIDVQIAVSRVSNPLFIKDASPIDRSLLGTMVSELATNIIKYAGRGLIRMSQSKSDGILEIEMWAEDKGPGIDNISLAMKDHFTTGNTLGLGLPGVRRMADEFTIQSDKDDGTIIYARKRIHGNKSDISFKKSTPQSPQKLTNEKQSLFDIGSYNRPMPGEHASGDLALIVEFDEYILLMIADVSGHGEKAHDLSNAISNYVMNNTCKDLAILMSGLHKVLIGTLGAAVALLLIDIESKTFQYLGVGNTGANRSVGKPWKGVSRDGILGQRLPGFYAQAGFLENGDIFTMWTDGISDHSGNSFVKSHAYESAAEIAHGLVSELGKQHDDASCIIFKWLA</sequence>
<dbReference type="Pfam" id="PF02518">
    <property type="entry name" value="HATPase_c"/>
    <property type="match status" value="1"/>
</dbReference>
<proteinExistence type="predicted"/>
<evidence type="ECO:0000259" key="1">
    <source>
        <dbReference type="SMART" id="SM00331"/>
    </source>
</evidence>
<dbReference type="InterPro" id="IPR036890">
    <property type="entry name" value="HATPase_C_sf"/>
</dbReference>
<accession>A0A9C7CVU5</accession>
<dbReference type="Gene3D" id="3.60.40.10">
    <property type="entry name" value="PPM-type phosphatase domain"/>
    <property type="match status" value="1"/>
</dbReference>
<dbReference type="Pfam" id="PF07228">
    <property type="entry name" value="SpoIIE"/>
    <property type="match status" value="1"/>
</dbReference>
<dbReference type="InterPro" id="IPR003594">
    <property type="entry name" value="HATPase_dom"/>
</dbReference>
<dbReference type="KEGG" id="pyt:PKF023_11320"/>
<dbReference type="InterPro" id="IPR039248">
    <property type="entry name" value="Ptase_RsbX"/>
</dbReference>
<dbReference type="SUPFAM" id="SSF81606">
    <property type="entry name" value="PP2C-like"/>
    <property type="match status" value="1"/>
</dbReference>
<dbReference type="RefSeq" id="WP_281741670.1">
    <property type="nucleotide sequence ID" value="NZ_AP026973.1"/>
</dbReference>
<dbReference type="PANTHER" id="PTHR35801">
    <property type="entry name" value="PHOSPHOSERINE PHOSPHATASE RSBX"/>
    <property type="match status" value="1"/>
</dbReference>
<reference evidence="2" key="1">
    <citation type="submission" date="2022-11" db="EMBL/GenBank/DDBJ databases">
        <title>Complete Genome Sequences of three Polynucleobacter sp. Subcluster PnecC Strains KF022, KF023, and KF032 Isolated from a Shallow Eutrophic Lake in Japan.</title>
        <authorList>
            <person name="Ogata Y."/>
            <person name="Watanabe K."/>
            <person name="Takemine S."/>
            <person name="Shindo C."/>
            <person name="Kurokawa R."/>
            <person name="Suda W."/>
        </authorList>
    </citation>
    <scope>NUCLEOTIDE SEQUENCE</scope>
    <source>
        <strain evidence="2">KF023</strain>
    </source>
</reference>
<protein>
    <submittedName>
        <fullName evidence="2">Histidine kinase</fullName>
    </submittedName>
</protein>
<dbReference type="GO" id="GO:0016301">
    <property type="term" value="F:kinase activity"/>
    <property type="evidence" value="ECO:0007669"/>
    <property type="project" value="UniProtKB-KW"/>
</dbReference>
<dbReference type="SMART" id="SM00331">
    <property type="entry name" value="PP2C_SIG"/>
    <property type="match status" value="1"/>
</dbReference>
<keyword evidence="2" id="KW-0418">Kinase</keyword>
<dbReference type="InterPro" id="IPR001932">
    <property type="entry name" value="PPM-type_phosphatase-like_dom"/>
</dbReference>
<gene>
    <name evidence="2" type="ORF">PKF023_11320</name>
</gene>
<name>A0A9C7CVU5_9BURK</name>
<dbReference type="CDD" id="cd16934">
    <property type="entry name" value="HATPase_RsbT-like"/>
    <property type="match status" value="1"/>
</dbReference>
<keyword evidence="2" id="KW-0808">Transferase</keyword>
<dbReference type="InterPro" id="IPR036457">
    <property type="entry name" value="PPM-type-like_dom_sf"/>
</dbReference>
<dbReference type="PANTHER" id="PTHR35801:SF1">
    <property type="entry name" value="PHOSPHOSERINE PHOSPHATASE RSBX"/>
    <property type="match status" value="1"/>
</dbReference>
<dbReference type="AlphaFoldDB" id="A0A9C7CVU5"/>
<feature type="domain" description="PPM-type phosphatase" evidence="1">
    <location>
        <begin position="168"/>
        <end position="356"/>
    </location>
</feature>
<evidence type="ECO:0000313" key="2">
    <source>
        <dbReference type="EMBL" id="BDT77329.1"/>
    </source>
</evidence>
<dbReference type="SUPFAM" id="SSF55874">
    <property type="entry name" value="ATPase domain of HSP90 chaperone/DNA topoisomerase II/histidine kinase"/>
    <property type="match status" value="1"/>
</dbReference>
<dbReference type="Proteomes" id="UP001211097">
    <property type="component" value="Chromosome"/>
</dbReference>